<feature type="region of interest" description="Disordered" evidence="5">
    <location>
        <begin position="310"/>
        <end position="408"/>
    </location>
</feature>
<keyword evidence="2" id="KW-0547">Nucleotide-binding</keyword>
<evidence type="ECO:0000256" key="1">
    <source>
        <dbReference type="ARBA" id="ARBA00022679"/>
    </source>
</evidence>
<protein>
    <recommendedName>
        <fullName evidence="6">Protein kinase domain-containing protein</fullName>
    </recommendedName>
</protein>
<name>A0ABP8DPT8_9ACTN</name>
<accession>A0ABP8DPT8</accession>
<keyword evidence="1" id="KW-0808">Transferase</keyword>
<organism evidence="7 8">
    <name type="scientific">Dactylosporangium darangshiense</name>
    <dbReference type="NCBI Taxonomy" id="579108"/>
    <lineage>
        <taxon>Bacteria</taxon>
        <taxon>Bacillati</taxon>
        <taxon>Actinomycetota</taxon>
        <taxon>Actinomycetes</taxon>
        <taxon>Micromonosporales</taxon>
        <taxon>Micromonosporaceae</taxon>
        <taxon>Dactylosporangium</taxon>
    </lineage>
</organism>
<evidence type="ECO:0000256" key="3">
    <source>
        <dbReference type="ARBA" id="ARBA00022777"/>
    </source>
</evidence>
<dbReference type="EMBL" id="BAABAT010000044">
    <property type="protein sequence ID" value="GAA4261228.1"/>
    <property type="molecule type" value="Genomic_DNA"/>
</dbReference>
<comment type="caution">
    <text evidence="7">The sequence shown here is derived from an EMBL/GenBank/DDBJ whole genome shotgun (WGS) entry which is preliminary data.</text>
</comment>
<keyword evidence="4" id="KW-0067">ATP-binding</keyword>
<proteinExistence type="predicted"/>
<feature type="compositionally biased region" description="Low complexity" evidence="5">
    <location>
        <begin position="337"/>
        <end position="358"/>
    </location>
</feature>
<dbReference type="InterPro" id="IPR011009">
    <property type="entry name" value="Kinase-like_dom_sf"/>
</dbReference>
<dbReference type="InterPro" id="IPR000719">
    <property type="entry name" value="Prot_kinase_dom"/>
</dbReference>
<dbReference type="Proteomes" id="UP001500620">
    <property type="component" value="Unassembled WGS sequence"/>
</dbReference>
<dbReference type="PANTHER" id="PTHR43289:SF34">
    <property type="entry name" value="SERINE_THREONINE-PROTEIN KINASE YBDM-RELATED"/>
    <property type="match status" value="1"/>
</dbReference>
<gene>
    <name evidence="7" type="ORF">GCM10022255_093050</name>
</gene>
<evidence type="ECO:0000256" key="2">
    <source>
        <dbReference type="ARBA" id="ARBA00022741"/>
    </source>
</evidence>
<dbReference type="PROSITE" id="PS50011">
    <property type="entry name" value="PROTEIN_KINASE_DOM"/>
    <property type="match status" value="1"/>
</dbReference>
<dbReference type="SUPFAM" id="SSF56112">
    <property type="entry name" value="Protein kinase-like (PK-like)"/>
    <property type="match status" value="1"/>
</dbReference>
<feature type="compositionally biased region" description="Low complexity" evidence="5">
    <location>
        <begin position="383"/>
        <end position="408"/>
    </location>
</feature>
<feature type="domain" description="Protein kinase" evidence="6">
    <location>
        <begin position="17"/>
        <end position="245"/>
    </location>
</feature>
<evidence type="ECO:0000256" key="5">
    <source>
        <dbReference type="SAM" id="MobiDB-lite"/>
    </source>
</evidence>
<reference evidence="8" key="1">
    <citation type="journal article" date="2019" name="Int. J. Syst. Evol. Microbiol.">
        <title>The Global Catalogue of Microorganisms (GCM) 10K type strain sequencing project: providing services to taxonomists for standard genome sequencing and annotation.</title>
        <authorList>
            <consortium name="The Broad Institute Genomics Platform"/>
            <consortium name="The Broad Institute Genome Sequencing Center for Infectious Disease"/>
            <person name="Wu L."/>
            <person name="Ma J."/>
        </authorList>
    </citation>
    <scope>NUCLEOTIDE SEQUENCE [LARGE SCALE GENOMIC DNA]</scope>
    <source>
        <strain evidence="8">JCM 17441</strain>
    </source>
</reference>
<sequence length="485" mass="49190">MVQTVSVDEGQLLDDRYRLSDRLSEGGVSETWQAHDELLDRAVSVKVLSGKFAADAGLRGRFLREVRAAAGPSHPNVMGVYDYGETPDHSPFVVMELLRGPTLALRLADGPLPADAATRICAEVAAGLAALHAADLVHGDVTPATVILTADAAKVVDFGILGSPSEPDDANTPDSWGRLDPASDVHAFGVLLYSCLTGRLPSDESAPEVLADVEGVRADVRELCISCLAEDPADRPAAAEVASVLAAAAGIPLPNRPIRAIGIFAGQPADDAVEELHTRRQLRLGIAMSATAAVILASFLLTRDAGAPQGLPDAAGVKPTVTGHAQPDGTSEPPVDPGTDAGPTTDTGSDQSTDTTDSGPDHRVESVGNAGRPGNAMGGGGQVNPVPGGTTAPPAGGTPGTTAPGAQPTTPALVAVRLSTLGGVVIAGCADGKVSVLDVLPASGAKVVSVQGGARDTARVEIDLLAVRLRLNVRCVAGLPVATPI</sequence>
<dbReference type="Pfam" id="PF00069">
    <property type="entry name" value="Pkinase"/>
    <property type="match status" value="1"/>
</dbReference>
<dbReference type="PANTHER" id="PTHR43289">
    <property type="entry name" value="MITOGEN-ACTIVATED PROTEIN KINASE KINASE KINASE 20-RELATED"/>
    <property type="match status" value="1"/>
</dbReference>
<keyword evidence="3" id="KW-0418">Kinase</keyword>
<dbReference type="Gene3D" id="1.10.510.10">
    <property type="entry name" value="Transferase(Phosphotransferase) domain 1"/>
    <property type="match status" value="1"/>
</dbReference>
<evidence type="ECO:0000313" key="7">
    <source>
        <dbReference type="EMBL" id="GAA4261228.1"/>
    </source>
</evidence>
<keyword evidence="8" id="KW-1185">Reference proteome</keyword>
<evidence type="ECO:0000256" key="4">
    <source>
        <dbReference type="ARBA" id="ARBA00022840"/>
    </source>
</evidence>
<evidence type="ECO:0000313" key="8">
    <source>
        <dbReference type="Proteomes" id="UP001500620"/>
    </source>
</evidence>
<evidence type="ECO:0000259" key="6">
    <source>
        <dbReference type="PROSITE" id="PS50011"/>
    </source>
</evidence>
<dbReference type="Gene3D" id="3.30.200.20">
    <property type="entry name" value="Phosphorylase Kinase, domain 1"/>
    <property type="match status" value="1"/>
</dbReference>
<dbReference type="CDD" id="cd14014">
    <property type="entry name" value="STKc_PknB_like"/>
    <property type="match status" value="1"/>
</dbReference>